<dbReference type="STRING" id="28885.EI16_05835"/>
<keyword evidence="4" id="KW-1185">Reference proteome</keyword>
<feature type="transmembrane region" description="Helical" evidence="2">
    <location>
        <begin position="12"/>
        <end position="32"/>
    </location>
</feature>
<organism evidence="3 4">
    <name type="scientific">Hydrogenovibrio marinus</name>
    <dbReference type="NCBI Taxonomy" id="28885"/>
    <lineage>
        <taxon>Bacteria</taxon>
        <taxon>Pseudomonadati</taxon>
        <taxon>Pseudomonadota</taxon>
        <taxon>Gammaproteobacteria</taxon>
        <taxon>Thiotrichales</taxon>
        <taxon>Piscirickettsiaceae</taxon>
        <taxon>Hydrogenovibrio</taxon>
    </lineage>
</organism>
<protein>
    <submittedName>
        <fullName evidence="3">Secretion protein HlyD</fullName>
    </submittedName>
</protein>
<dbReference type="PANTHER" id="PTHR30469:SF11">
    <property type="entry name" value="BLL4320 PROTEIN"/>
    <property type="match status" value="1"/>
</dbReference>
<comment type="caution">
    <text evidence="3">The sequence shown here is derived from an EMBL/GenBank/DDBJ whole genome shotgun (WGS) entry which is preliminary data.</text>
</comment>
<dbReference type="Gene3D" id="2.40.50.100">
    <property type="match status" value="1"/>
</dbReference>
<gene>
    <name evidence="3" type="ORF">EI16_05835</name>
</gene>
<keyword evidence="2" id="KW-1133">Transmembrane helix</keyword>
<feature type="coiled-coil region" evidence="1">
    <location>
        <begin position="195"/>
        <end position="222"/>
    </location>
</feature>
<dbReference type="PANTHER" id="PTHR30469">
    <property type="entry name" value="MULTIDRUG RESISTANCE PROTEIN MDTA"/>
    <property type="match status" value="1"/>
</dbReference>
<name>A0A066ZU70_HYDMR</name>
<dbReference type="GO" id="GO:0015562">
    <property type="term" value="F:efflux transmembrane transporter activity"/>
    <property type="evidence" value="ECO:0007669"/>
    <property type="project" value="TreeGrafter"/>
</dbReference>
<evidence type="ECO:0000256" key="2">
    <source>
        <dbReference type="SAM" id="Phobius"/>
    </source>
</evidence>
<dbReference type="EMBL" id="JMIU01000001">
    <property type="protein sequence ID" value="KDN95814.1"/>
    <property type="molecule type" value="Genomic_DNA"/>
</dbReference>
<dbReference type="AlphaFoldDB" id="A0A066ZU70"/>
<evidence type="ECO:0000256" key="1">
    <source>
        <dbReference type="SAM" id="Coils"/>
    </source>
</evidence>
<dbReference type="GO" id="GO:1990281">
    <property type="term" value="C:efflux pump complex"/>
    <property type="evidence" value="ECO:0007669"/>
    <property type="project" value="TreeGrafter"/>
</dbReference>
<dbReference type="Gene3D" id="1.10.287.470">
    <property type="entry name" value="Helix hairpin bin"/>
    <property type="match status" value="1"/>
</dbReference>
<keyword evidence="2" id="KW-0812">Transmembrane</keyword>
<dbReference type="Proteomes" id="UP000027341">
    <property type="component" value="Unassembled WGS sequence"/>
</dbReference>
<evidence type="ECO:0000313" key="3">
    <source>
        <dbReference type="EMBL" id="KDN95814.1"/>
    </source>
</evidence>
<keyword evidence="2" id="KW-0472">Membrane</keyword>
<proteinExistence type="predicted"/>
<reference evidence="3 4" key="1">
    <citation type="submission" date="2014-04" db="EMBL/GenBank/DDBJ databases">
        <title>Draft genome sequence of Hydrogenovibrio marinus MH-110, a model organism for aerobic H2 metabolism.</title>
        <authorList>
            <person name="Cha H.J."/>
            <person name="Jo B.H."/>
            <person name="Hwang B.H."/>
        </authorList>
    </citation>
    <scope>NUCLEOTIDE SEQUENCE [LARGE SCALE GENOMIC DNA]</scope>
    <source>
        <strain evidence="3 4">MH-110</strain>
    </source>
</reference>
<dbReference type="SUPFAM" id="SSF111369">
    <property type="entry name" value="HlyD-like secretion proteins"/>
    <property type="match status" value="1"/>
</dbReference>
<evidence type="ECO:0000313" key="4">
    <source>
        <dbReference type="Proteomes" id="UP000027341"/>
    </source>
</evidence>
<accession>A0A066ZU70</accession>
<sequence>MGLPKIKNSSLKNGIIAILILVFVFLIVGYMVSTKPKPPTVEIKQKVWPIEARTISLGDVVPVQSLFGTVESNALVTASSPVAGVVEQALVKDGDEVKKGQTLVALSDADIELPYQIAKADVEDTQAQLQLQALAYKSNQAKLDNEKKVLSIREADVQRNQELIKKNLASQSTLDITKEALLKQKLSVVNANLSVEENKLKVTQLKARLEKAKANLKQAEINRSRGVVIAPYDARVAKLSVSAGDRVGVGAALVSYYALNSLELKARIPVSEVKKIYHAMQQGNQYYAEYVAYGGRYKLPLKRLAGEASTSGLDAYFALPDNLVSVRPGDLLQVNLQREAIPNGFAAPYSALYGSNRIYIVKNGMLERRTVEVLGETKVNQQTWVLLKGDVANGDQLATTHLPNAITGLNVSVMGQ</sequence>
<dbReference type="Gene3D" id="2.40.30.170">
    <property type="match status" value="1"/>
</dbReference>
<keyword evidence="1" id="KW-0175">Coiled coil</keyword>